<name>A0A316DQ29_9BACL</name>
<dbReference type="Proteomes" id="UP000245634">
    <property type="component" value="Unassembled WGS sequence"/>
</dbReference>
<sequence>MAGYIANSEDLGYAHDYTGIHFHRIRFNKRVRKDHVCLICQRTITTGSPSVRHAGLEMGRFYNYHECVACYEVPPEAVPCVNGFTGT</sequence>
<reference evidence="1 2" key="1">
    <citation type="submission" date="2018-05" db="EMBL/GenBank/DDBJ databases">
        <title>Genomic Encyclopedia of Type Strains, Phase IV (KMG-IV): sequencing the most valuable type-strain genomes for metagenomic binning, comparative biology and taxonomic classification.</title>
        <authorList>
            <person name="Goeker M."/>
        </authorList>
    </citation>
    <scope>NUCLEOTIDE SEQUENCE [LARGE SCALE GENOMIC DNA]</scope>
    <source>
        <strain evidence="1 2">DSM 18773</strain>
    </source>
</reference>
<accession>A0A316DQ29</accession>
<dbReference type="AlphaFoldDB" id="A0A316DQ29"/>
<evidence type="ECO:0000313" key="2">
    <source>
        <dbReference type="Proteomes" id="UP000245634"/>
    </source>
</evidence>
<organism evidence="1 2">
    <name type="scientific">Tumebacillus permanentifrigoris</name>
    <dbReference type="NCBI Taxonomy" id="378543"/>
    <lineage>
        <taxon>Bacteria</taxon>
        <taxon>Bacillati</taxon>
        <taxon>Bacillota</taxon>
        <taxon>Bacilli</taxon>
        <taxon>Bacillales</taxon>
        <taxon>Alicyclobacillaceae</taxon>
        <taxon>Tumebacillus</taxon>
    </lineage>
</organism>
<protein>
    <submittedName>
        <fullName evidence="1">Uncharacterized protein</fullName>
    </submittedName>
</protein>
<dbReference type="RefSeq" id="WP_109691136.1">
    <property type="nucleotide sequence ID" value="NZ_QGGL01000024.1"/>
</dbReference>
<dbReference type="EMBL" id="QGGL01000024">
    <property type="protein sequence ID" value="PWK05266.1"/>
    <property type="molecule type" value="Genomic_DNA"/>
</dbReference>
<proteinExistence type="predicted"/>
<comment type="caution">
    <text evidence="1">The sequence shown here is derived from an EMBL/GenBank/DDBJ whole genome shotgun (WGS) entry which is preliminary data.</text>
</comment>
<evidence type="ECO:0000313" key="1">
    <source>
        <dbReference type="EMBL" id="PWK05266.1"/>
    </source>
</evidence>
<gene>
    <name evidence="1" type="ORF">C7459_12415</name>
</gene>
<keyword evidence="2" id="KW-1185">Reference proteome</keyword>